<feature type="transmembrane region" description="Helical" evidence="7">
    <location>
        <begin position="17"/>
        <end position="36"/>
    </location>
</feature>
<feature type="transmembrane region" description="Helical" evidence="7">
    <location>
        <begin position="272"/>
        <end position="293"/>
    </location>
</feature>
<comment type="similarity">
    <text evidence="7">Belongs to the binding-protein-dependent transport system permease family.</text>
</comment>
<organism evidence="9 10">
    <name type="scientific">Paenibacillus baimaensis</name>
    <dbReference type="NCBI Taxonomy" id="2982185"/>
    <lineage>
        <taxon>Bacteria</taxon>
        <taxon>Bacillati</taxon>
        <taxon>Bacillota</taxon>
        <taxon>Bacilli</taxon>
        <taxon>Bacillales</taxon>
        <taxon>Paenibacillaceae</taxon>
        <taxon>Paenibacillus</taxon>
    </lineage>
</organism>
<dbReference type="EMBL" id="JAOQIO010000006">
    <property type="protein sequence ID" value="MCU6790838.1"/>
    <property type="molecule type" value="Genomic_DNA"/>
</dbReference>
<feature type="transmembrane region" description="Helical" evidence="7">
    <location>
        <begin position="217"/>
        <end position="240"/>
    </location>
</feature>
<dbReference type="Gene3D" id="1.10.3720.10">
    <property type="entry name" value="MetI-like"/>
    <property type="match status" value="1"/>
</dbReference>
<dbReference type="PROSITE" id="PS50928">
    <property type="entry name" value="ABC_TM1"/>
    <property type="match status" value="1"/>
</dbReference>
<evidence type="ECO:0000313" key="10">
    <source>
        <dbReference type="Proteomes" id="UP001652445"/>
    </source>
</evidence>
<gene>
    <name evidence="9" type="ORF">OB236_01740</name>
</gene>
<evidence type="ECO:0000256" key="4">
    <source>
        <dbReference type="ARBA" id="ARBA00022692"/>
    </source>
</evidence>
<sequence>MAATGNKPSIKIIKRNWDLYLLILPVVIYYAVFEYLPMYGVQIAFKDFIAVNGIWGSPWVGLKHFERFFQGYYFERLLLNTLLLSVYYLLISFPLSVLLALLMNELRLAAFKKAVQLVTYAPHFISTVVLVGMLSIFLAPKSGLVNQVIAWSGGTPIDFLAEAGWFKSLYVFSGVWQNTGWNSIIFIAALAGIDPQQHESAMLDGASKLQRIWHINIPALLPTMAILFILQCGQIMAVGFEKVFLMQNNANISASDVISTYVYRSGVLGAQYSFSAAVGLFNSVINLILLFGVNRISKKLTQTSLW</sequence>
<keyword evidence="4 7" id="KW-0812">Transmembrane</keyword>
<evidence type="ECO:0000313" key="9">
    <source>
        <dbReference type="EMBL" id="MCU6790838.1"/>
    </source>
</evidence>
<protein>
    <submittedName>
        <fullName evidence="9">ABC transporter permease subunit</fullName>
    </submittedName>
</protein>
<feature type="transmembrane region" description="Helical" evidence="7">
    <location>
        <begin position="120"/>
        <end position="139"/>
    </location>
</feature>
<dbReference type="PANTHER" id="PTHR43227:SF11">
    <property type="entry name" value="BLL4140 PROTEIN"/>
    <property type="match status" value="1"/>
</dbReference>
<dbReference type="SUPFAM" id="SSF161098">
    <property type="entry name" value="MetI-like"/>
    <property type="match status" value="1"/>
</dbReference>
<keyword evidence="10" id="KW-1185">Reference proteome</keyword>
<feature type="transmembrane region" description="Helical" evidence="7">
    <location>
        <begin position="77"/>
        <end position="100"/>
    </location>
</feature>
<dbReference type="PANTHER" id="PTHR43227">
    <property type="entry name" value="BLL4140 PROTEIN"/>
    <property type="match status" value="1"/>
</dbReference>
<keyword evidence="5 7" id="KW-1133">Transmembrane helix</keyword>
<evidence type="ECO:0000256" key="1">
    <source>
        <dbReference type="ARBA" id="ARBA00004651"/>
    </source>
</evidence>
<proteinExistence type="inferred from homology"/>
<evidence type="ECO:0000256" key="5">
    <source>
        <dbReference type="ARBA" id="ARBA00022989"/>
    </source>
</evidence>
<dbReference type="RefSeq" id="WP_262682361.1">
    <property type="nucleotide sequence ID" value="NZ_JAOQIO010000006.1"/>
</dbReference>
<name>A0ABT2U882_9BACL</name>
<comment type="caution">
    <text evidence="9">The sequence shown here is derived from an EMBL/GenBank/DDBJ whole genome shotgun (WGS) entry which is preliminary data.</text>
</comment>
<evidence type="ECO:0000259" key="8">
    <source>
        <dbReference type="PROSITE" id="PS50928"/>
    </source>
</evidence>
<dbReference type="InterPro" id="IPR050809">
    <property type="entry name" value="UgpAE/MalFG_permease"/>
</dbReference>
<accession>A0ABT2U882</accession>
<keyword evidence="3" id="KW-1003">Cell membrane</keyword>
<feature type="domain" description="ABC transmembrane type-1" evidence="8">
    <location>
        <begin position="78"/>
        <end position="293"/>
    </location>
</feature>
<dbReference type="InterPro" id="IPR000515">
    <property type="entry name" value="MetI-like"/>
</dbReference>
<dbReference type="InterPro" id="IPR035906">
    <property type="entry name" value="MetI-like_sf"/>
</dbReference>
<evidence type="ECO:0000256" key="3">
    <source>
        <dbReference type="ARBA" id="ARBA00022475"/>
    </source>
</evidence>
<dbReference type="Proteomes" id="UP001652445">
    <property type="component" value="Unassembled WGS sequence"/>
</dbReference>
<keyword evidence="6 7" id="KW-0472">Membrane</keyword>
<reference evidence="9 10" key="1">
    <citation type="submission" date="2022-09" db="EMBL/GenBank/DDBJ databases">
        <authorList>
            <person name="Han X.L."/>
            <person name="Wang Q."/>
            <person name="Lu T."/>
        </authorList>
    </citation>
    <scope>NUCLEOTIDE SEQUENCE [LARGE SCALE GENOMIC DNA]</scope>
    <source>
        <strain evidence="9 10">WQ 127069</strain>
    </source>
</reference>
<keyword evidence="2 7" id="KW-0813">Transport</keyword>
<evidence type="ECO:0000256" key="6">
    <source>
        <dbReference type="ARBA" id="ARBA00023136"/>
    </source>
</evidence>
<dbReference type="Pfam" id="PF00528">
    <property type="entry name" value="BPD_transp_1"/>
    <property type="match status" value="1"/>
</dbReference>
<comment type="subcellular location">
    <subcellularLocation>
        <location evidence="1 7">Cell membrane</location>
        <topology evidence="1 7">Multi-pass membrane protein</topology>
    </subcellularLocation>
</comment>
<evidence type="ECO:0000256" key="7">
    <source>
        <dbReference type="RuleBase" id="RU363032"/>
    </source>
</evidence>
<dbReference type="CDD" id="cd06261">
    <property type="entry name" value="TM_PBP2"/>
    <property type="match status" value="1"/>
</dbReference>
<evidence type="ECO:0000256" key="2">
    <source>
        <dbReference type="ARBA" id="ARBA00022448"/>
    </source>
</evidence>